<accession>A0A9W7W617</accession>
<evidence type="ECO:0000256" key="1">
    <source>
        <dbReference type="SAM" id="MobiDB-lite"/>
    </source>
</evidence>
<organism evidence="3 4">
    <name type="scientific">Teratosphaeria destructans</name>
    <dbReference type="NCBI Taxonomy" id="418781"/>
    <lineage>
        <taxon>Eukaryota</taxon>
        <taxon>Fungi</taxon>
        <taxon>Dikarya</taxon>
        <taxon>Ascomycota</taxon>
        <taxon>Pezizomycotina</taxon>
        <taxon>Dothideomycetes</taxon>
        <taxon>Dothideomycetidae</taxon>
        <taxon>Mycosphaerellales</taxon>
        <taxon>Teratosphaeriaceae</taxon>
        <taxon>Teratosphaeria</taxon>
    </lineage>
</organism>
<protein>
    <submittedName>
        <fullName evidence="3">Uncharacterized protein</fullName>
    </submittedName>
</protein>
<evidence type="ECO:0000313" key="4">
    <source>
        <dbReference type="Proteomes" id="UP001138500"/>
    </source>
</evidence>
<keyword evidence="4" id="KW-1185">Reference proteome</keyword>
<keyword evidence="2" id="KW-0812">Transmembrane</keyword>
<name>A0A9W7W617_9PEZI</name>
<dbReference type="EMBL" id="RIBY02000446">
    <property type="protein sequence ID" value="KAH9842212.1"/>
    <property type="molecule type" value="Genomic_DNA"/>
</dbReference>
<reference evidence="3 4" key="2">
    <citation type="journal article" date="2021" name="Curr. Genet.">
        <title>Genetic response to nitrogen starvation in the aggressive Eucalyptus foliar pathogen Teratosphaeria destructans.</title>
        <authorList>
            <person name="Havenga M."/>
            <person name="Wingfield B.D."/>
            <person name="Wingfield M.J."/>
            <person name="Dreyer L.L."/>
            <person name="Roets F."/>
            <person name="Aylward J."/>
        </authorList>
    </citation>
    <scope>NUCLEOTIDE SEQUENCE [LARGE SCALE GENOMIC DNA]</scope>
    <source>
        <strain evidence="3">CMW44962</strain>
    </source>
</reference>
<feature type="transmembrane region" description="Helical" evidence="2">
    <location>
        <begin position="126"/>
        <end position="145"/>
    </location>
</feature>
<dbReference type="Proteomes" id="UP001138500">
    <property type="component" value="Unassembled WGS sequence"/>
</dbReference>
<keyword evidence="2" id="KW-0472">Membrane</keyword>
<keyword evidence="2" id="KW-1133">Transmembrane helix</keyword>
<dbReference type="AlphaFoldDB" id="A0A9W7W617"/>
<feature type="transmembrane region" description="Helical" evidence="2">
    <location>
        <begin position="95"/>
        <end position="114"/>
    </location>
</feature>
<gene>
    <name evidence="3" type="ORF">Tdes44962_MAKER01590</name>
</gene>
<feature type="region of interest" description="Disordered" evidence="1">
    <location>
        <begin position="1"/>
        <end position="20"/>
    </location>
</feature>
<sequence>MSSPFNRPLNATTKRTAPPPAAKVNINTSLTALQAKAIATLTDPRSHITLLITASYFVLRRLSILFYRDIMPLQQHADEDDDAFEERLTRKCSDFCAALFLVAVAVTAGSSWVVCGWEDWRGVRDCAGVVVLGLVGMLGVARVGWSG</sequence>
<comment type="caution">
    <text evidence="3">The sequence shown here is derived from an EMBL/GenBank/DDBJ whole genome shotgun (WGS) entry which is preliminary data.</text>
</comment>
<evidence type="ECO:0000256" key="2">
    <source>
        <dbReference type="SAM" id="Phobius"/>
    </source>
</evidence>
<reference evidence="3 4" key="1">
    <citation type="journal article" date="2018" name="IMA Fungus">
        <title>IMA Genome-F 10: Nine draft genome sequences of Claviceps purpurea s.lat., including C. arundinis, C. humidiphila, and C. cf. spartinae, pseudomolecules for the pitch canker pathogen Fusarium circinatum, draft genome of Davidsoniella eucalypti, Grosmannia galeiformis, Quambalaria eucalypti, and Teratosphaeria destructans.</title>
        <authorList>
            <person name="Wingfield B.D."/>
            <person name="Liu M."/>
            <person name="Nguyen H.D."/>
            <person name="Lane F.A."/>
            <person name="Morgan S.W."/>
            <person name="De Vos L."/>
            <person name="Wilken P.M."/>
            <person name="Duong T.A."/>
            <person name="Aylward J."/>
            <person name="Coetzee M.P."/>
            <person name="Dadej K."/>
            <person name="De Beer Z.W."/>
            <person name="Findlay W."/>
            <person name="Havenga M."/>
            <person name="Kolarik M."/>
            <person name="Menzies J.G."/>
            <person name="Naidoo K."/>
            <person name="Pochopski O."/>
            <person name="Shoukouhi P."/>
            <person name="Santana Q.C."/>
            <person name="Seifert K.A."/>
            <person name="Soal N."/>
            <person name="Steenkamp E.T."/>
            <person name="Tatham C.T."/>
            <person name="van der Nest M.A."/>
            <person name="Wingfield M.J."/>
        </authorList>
    </citation>
    <scope>NUCLEOTIDE SEQUENCE [LARGE SCALE GENOMIC DNA]</scope>
    <source>
        <strain evidence="3">CMW44962</strain>
    </source>
</reference>
<proteinExistence type="predicted"/>
<evidence type="ECO:0000313" key="3">
    <source>
        <dbReference type="EMBL" id="KAH9842212.1"/>
    </source>
</evidence>